<dbReference type="AlphaFoldDB" id="A0A915PW47"/>
<dbReference type="InterPro" id="IPR041384">
    <property type="entry name" value="DNTTIP1_dimer"/>
</dbReference>
<dbReference type="Proteomes" id="UP000887581">
    <property type="component" value="Unplaced"/>
</dbReference>
<dbReference type="GO" id="GO:0031491">
    <property type="term" value="F:nucleosome binding"/>
    <property type="evidence" value="ECO:0007669"/>
    <property type="project" value="TreeGrafter"/>
</dbReference>
<comment type="subcellular location">
    <subcellularLocation>
        <location evidence="1">Nucleus</location>
    </subcellularLocation>
</comment>
<keyword evidence="3" id="KW-0539">Nucleus</keyword>
<dbReference type="Pfam" id="PF21229">
    <property type="entry name" value="TdIF1_2nd"/>
    <property type="match status" value="1"/>
</dbReference>
<feature type="domain" description="DNTTIP1 dimerisation" evidence="4">
    <location>
        <begin position="57"/>
        <end position="120"/>
    </location>
</feature>
<keyword evidence="2" id="KW-0238">DNA-binding</keyword>
<dbReference type="GO" id="GO:0003677">
    <property type="term" value="F:DNA binding"/>
    <property type="evidence" value="ECO:0007669"/>
    <property type="project" value="UniProtKB-KW"/>
</dbReference>
<dbReference type="Pfam" id="PF18192">
    <property type="entry name" value="DNTTIP1_dimer"/>
    <property type="match status" value="1"/>
</dbReference>
<evidence type="ECO:0000313" key="6">
    <source>
        <dbReference type="Proteomes" id="UP000887581"/>
    </source>
</evidence>
<dbReference type="PANTHER" id="PTHR23399">
    <property type="entry name" value="DEOXYNUCLEOTIDYLTRANSFERASE TERMINAL-INTERACTING PROTEIN 1"/>
    <property type="match status" value="1"/>
</dbReference>
<organism evidence="6 7">
    <name type="scientific">Setaria digitata</name>
    <dbReference type="NCBI Taxonomy" id="48799"/>
    <lineage>
        <taxon>Eukaryota</taxon>
        <taxon>Metazoa</taxon>
        <taxon>Ecdysozoa</taxon>
        <taxon>Nematoda</taxon>
        <taxon>Chromadorea</taxon>
        <taxon>Rhabditida</taxon>
        <taxon>Spirurina</taxon>
        <taxon>Spiruromorpha</taxon>
        <taxon>Filarioidea</taxon>
        <taxon>Setariidae</taxon>
        <taxon>Setaria</taxon>
    </lineage>
</organism>
<accession>A0A915PW47</accession>
<dbReference type="InterPro" id="IPR026064">
    <property type="entry name" value="TdIF1"/>
</dbReference>
<dbReference type="InterPro" id="IPR049121">
    <property type="entry name" value="TdIF1_C"/>
</dbReference>
<evidence type="ECO:0000256" key="3">
    <source>
        <dbReference type="ARBA" id="ARBA00023242"/>
    </source>
</evidence>
<feature type="domain" description="TdIF1 C-terminal" evidence="5">
    <location>
        <begin position="236"/>
        <end position="327"/>
    </location>
</feature>
<proteinExistence type="predicted"/>
<evidence type="ECO:0000256" key="1">
    <source>
        <dbReference type="ARBA" id="ARBA00004123"/>
    </source>
</evidence>
<evidence type="ECO:0000313" key="7">
    <source>
        <dbReference type="WBParaSite" id="sdigi.contig497.g8674.t1"/>
    </source>
</evidence>
<dbReference type="GO" id="GO:0005634">
    <property type="term" value="C:nucleus"/>
    <property type="evidence" value="ECO:0007669"/>
    <property type="project" value="UniProtKB-SubCell"/>
</dbReference>
<reference evidence="7" key="1">
    <citation type="submission" date="2022-11" db="UniProtKB">
        <authorList>
            <consortium name="WormBaseParasite"/>
        </authorList>
    </citation>
    <scope>IDENTIFICATION</scope>
</reference>
<evidence type="ECO:0000259" key="4">
    <source>
        <dbReference type="Pfam" id="PF18192"/>
    </source>
</evidence>
<dbReference type="PANTHER" id="PTHR23399:SF2">
    <property type="entry name" value="DEOXYNUCLEOTIDYLTRANSFERASE TERMINAL-INTERACTING PROTEIN 1"/>
    <property type="match status" value="1"/>
</dbReference>
<evidence type="ECO:0000259" key="5">
    <source>
        <dbReference type="Pfam" id="PF21229"/>
    </source>
</evidence>
<dbReference type="WBParaSite" id="sdigi.contig497.g8674.t1">
    <property type="protein sequence ID" value="sdigi.contig497.g8674.t1"/>
    <property type="gene ID" value="sdigi.contig497.g8674"/>
</dbReference>
<name>A0A915PW47_9BILA</name>
<sequence length="342" mass="39272">MFGSYSTGNGNGNKLNLRTEILEGLLASMGEGKNAKINSLKQTIMRNKTDMAGDAFRSLDLMRQVFQSEMTDEFRQIIERHLRTTFSPALENLQRNGLEVTDDDIKCLCRSILEAAKKPFLCEKQMESFSERGLESPTFPINTESDLDSETSVVNFVVHQRATAFPPRGRKRGRPPKVRLIIHKTPIDLENFTFYVLFFLQTDNLGRNTPSHFNMGETFADLDLTKWNPDRVCSSSQFVLVSKFSRLLMLHNYRDLFMKYPSLFRYSIDETDRKWLIENRLTTRLNGKIYLLLLNDADEIANAEGLSYVADVLKCFAFCVPPSVILKIKQEMRKVFDASKNS</sequence>
<keyword evidence="6" id="KW-1185">Reference proteome</keyword>
<protein>
    <submittedName>
        <fullName evidence="7">DNTTIP1 dimerisation domain-containing protein</fullName>
    </submittedName>
</protein>
<evidence type="ECO:0000256" key="2">
    <source>
        <dbReference type="ARBA" id="ARBA00023125"/>
    </source>
</evidence>